<dbReference type="EC" id="6.3.2.10" evidence="10 11"/>
<dbReference type="InterPro" id="IPR051046">
    <property type="entry name" value="MurCDEF_CellWall_CoF430Synth"/>
</dbReference>
<feature type="domain" description="Mur ligase central" evidence="14">
    <location>
        <begin position="106"/>
        <end position="294"/>
    </location>
</feature>
<feature type="binding site" evidence="10">
    <location>
        <begin position="108"/>
        <end position="114"/>
    </location>
    <ligand>
        <name>ATP</name>
        <dbReference type="ChEBI" id="CHEBI:30616"/>
    </ligand>
</feature>
<evidence type="ECO:0000259" key="12">
    <source>
        <dbReference type="Pfam" id="PF01225"/>
    </source>
</evidence>
<reference evidence="15 16" key="1">
    <citation type="journal article" date="2008" name="Int. J. Syst. Evol. Microbiol.">
        <title>Amphritea japonica sp. nov. and Amphritea balenae sp. nov., isolated from the sediment adjacent to sperm whale carcasses off Kagoshima, Japan.</title>
        <authorList>
            <person name="Miyazaki M."/>
            <person name="Nogi Y."/>
            <person name="Fujiwara Y."/>
            <person name="Kawato M."/>
            <person name="Nagahama T."/>
            <person name="Kubokawa K."/>
            <person name="Horikoshi K."/>
        </authorList>
    </citation>
    <scope>NUCLEOTIDE SEQUENCE [LARGE SCALE GENOMIC DNA]</scope>
    <source>
        <strain evidence="15 16">ATCC BAA-1530</strain>
    </source>
</reference>
<dbReference type="InterPro" id="IPR036615">
    <property type="entry name" value="Mur_ligase_C_dom_sf"/>
</dbReference>
<evidence type="ECO:0000313" key="16">
    <source>
        <dbReference type="Proteomes" id="UP000595663"/>
    </source>
</evidence>
<protein>
    <recommendedName>
        <fullName evidence="10 11">UDP-N-acetylmuramoyl-tripeptide--D-alanyl-D-alanine ligase</fullName>
        <ecNumber evidence="10 11">6.3.2.10</ecNumber>
    </recommendedName>
    <alternativeName>
        <fullName evidence="10">D-alanyl-D-alanine-adding enzyme</fullName>
    </alternativeName>
</protein>
<accession>A0A7R6PJB1</accession>
<evidence type="ECO:0000256" key="6">
    <source>
        <dbReference type="ARBA" id="ARBA00022960"/>
    </source>
</evidence>
<dbReference type="HAMAP" id="MF_02019">
    <property type="entry name" value="MurF"/>
    <property type="match status" value="1"/>
</dbReference>
<name>A0A7R6PJB1_9GAMM</name>
<dbReference type="GO" id="GO:0009252">
    <property type="term" value="P:peptidoglycan biosynthetic process"/>
    <property type="evidence" value="ECO:0007669"/>
    <property type="project" value="UniProtKB-UniRule"/>
</dbReference>
<evidence type="ECO:0000256" key="11">
    <source>
        <dbReference type="RuleBase" id="RU004136"/>
    </source>
</evidence>
<keyword evidence="6 10" id="KW-0133">Cell shape</keyword>
<evidence type="ECO:0000259" key="14">
    <source>
        <dbReference type="Pfam" id="PF08245"/>
    </source>
</evidence>
<comment type="similarity">
    <text evidence="10">Belongs to the MurCDEF family. MurF subfamily.</text>
</comment>
<organism evidence="15 16">
    <name type="scientific">Amphritea japonica ATCC BAA-1530</name>
    <dbReference type="NCBI Taxonomy" id="1278309"/>
    <lineage>
        <taxon>Bacteria</taxon>
        <taxon>Pseudomonadati</taxon>
        <taxon>Pseudomonadota</taxon>
        <taxon>Gammaproteobacteria</taxon>
        <taxon>Oceanospirillales</taxon>
        <taxon>Oceanospirillaceae</taxon>
        <taxon>Amphritea</taxon>
    </lineage>
</organism>
<sequence>MNGPFNLSELAPALSARLIGGSCEVKNVSTDTRNINAGDLFIALRGENFDAHDFASQAVMDGAVAVVVEREVDVDVPQLVVTNTRMALGNIAAFNRSRFEGVLFAVTGSSGKTTVKEMLASINQLRGQTLATQGNLNNDIGVPLTLLRLSEGDRFAVIEMGASGAHEIAYSTHLAQPDIAILNNAMGAHLEGFGSLKGVVQAKAEIFEGLSDKGTAIINLDDPHAPVWLGMLQQQPVMTFSLVNPQASVYASELSLQDNGCYAFNLNYEGVQYPVSLGLMGRHNVANALAAITAVLADGCDPQVAAEGVGHCQGAKGRMRPTELDEQTLLIDDSYNANPDAVKAAIDTLIELQGESVLVLGDMGELGEGAELQHRDVGKYAAVKGVDALYGCGVMSAETVKGYSAAGGKQSEHCTNKSAVMSMLSQLPKHKRNLLVKGSRSAGMDQIVTELMKTKVVVADSNDGSDH</sequence>
<dbReference type="GO" id="GO:0071555">
    <property type="term" value="P:cell wall organization"/>
    <property type="evidence" value="ECO:0007669"/>
    <property type="project" value="UniProtKB-KW"/>
</dbReference>
<evidence type="ECO:0000313" key="15">
    <source>
        <dbReference type="EMBL" id="BBB25505.1"/>
    </source>
</evidence>
<evidence type="ECO:0000256" key="5">
    <source>
        <dbReference type="ARBA" id="ARBA00022840"/>
    </source>
</evidence>
<comment type="subcellular location">
    <subcellularLocation>
        <location evidence="10 11">Cytoplasm</location>
    </subcellularLocation>
</comment>
<comment type="function">
    <text evidence="10 11">Involved in cell wall formation. Catalyzes the final step in the synthesis of UDP-N-acetylmuramoyl-pentapeptide, the precursor of murein.</text>
</comment>
<gene>
    <name evidence="10 15" type="primary">murF</name>
    <name evidence="15" type="ORF">AMJAP_0908</name>
</gene>
<dbReference type="SUPFAM" id="SSF53623">
    <property type="entry name" value="MurD-like peptide ligases, catalytic domain"/>
    <property type="match status" value="1"/>
</dbReference>
<dbReference type="SUPFAM" id="SSF63418">
    <property type="entry name" value="MurE/MurF N-terminal domain"/>
    <property type="match status" value="1"/>
</dbReference>
<dbReference type="Gene3D" id="3.40.1390.10">
    <property type="entry name" value="MurE/MurF, N-terminal domain"/>
    <property type="match status" value="1"/>
</dbReference>
<feature type="domain" description="Mur ligase C-terminal" evidence="13">
    <location>
        <begin position="317"/>
        <end position="440"/>
    </location>
</feature>
<dbReference type="UniPathway" id="UPA00219"/>
<dbReference type="InterPro" id="IPR036565">
    <property type="entry name" value="Mur-like_cat_sf"/>
</dbReference>
<dbReference type="KEGG" id="ajp:AMJAP_0908"/>
<dbReference type="Pfam" id="PF01225">
    <property type="entry name" value="Mur_ligase"/>
    <property type="match status" value="1"/>
</dbReference>
<keyword evidence="1 10" id="KW-0963">Cytoplasm</keyword>
<evidence type="ECO:0000256" key="9">
    <source>
        <dbReference type="ARBA" id="ARBA00023316"/>
    </source>
</evidence>
<evidence type="ECO:0000256" key="3">
    <source>
        <dbReference type="ARBA" id="ARBA00022618"/>
    </source>
</evidence>
<evidence type="ECO:0000256" key="8">
    <source>
        <dbReference type="ARBA" id="ARBA00023306"/>
    </source>
</evidence>
<dbReference type="GO" id="GO:0008360">
    <property type="term" value="P:regulation of cell shape"/>
    <property type="evidence" value="ECO:0007669"/>
    <property type="project" value="UniProtKB-KW"/>
</dbReference>
<keyword evidence="4 10" id="KW-0547">Nucleotide-binding</keyword>
<dbReference type="NCBIfam" id="TIGR01143">
    <property type="entry name" value="murF"/>
    <property type="match status" value="1"/>
</dbReference>
<keyword evidence="9 10" id="KW-0961">Cell wall biogenesis/degradation</keyword>
<dbReference type="SUPFAM" id="SSF53244">
    <property type="entry name" value="MurD-like peptide ligases, peptide-binding domain"/>
    <property type="match status" value="1"/>
</dbReference>
<comment type="catalytic activity">
    <reaction evidence="10 11">
        <text>D-alanyl-D-alanine + UDP-N-acetyl-alpha-D-muramoyl-L-alanyl-gamma-D-glutamyl-meso-2,6-diaminopimelate + ATP = UDP-N-acetyl-alpha-D-muramoyl-L-alanyl-gamma-D-glutamyl-meso-2,6-diaminopimeloyl-D-alanyl-D-alanine + ADP + phosphate + H(+)</text>
        <dbReference type="Rhea" id="RHEA:28374"/>
        <dbReference type="ChEBI" id="CHEBI:15378"/>
        <dbReference type="ChEBI" id="CHEBI:30616"/>
        <dbReference type="ChEBI" id="CHEBI:43474"/>
        <dbReference type="ChEBI" id="CHEBI:57822"/>
        <dbReference type="ChEBI" id="CHEBI:61386"/>
        <dbReference type="ChEBI" id="CHEBI:83905"/>
        <dbReference type="ChEBI" id="CHEBI:456216"/>
        <dbReference type="EC" id="6.3.2.10"/>
    </reaction>
</comment>
<keyword evidence="2 10" id="KW-0436">Ligase</keyword>
<evidence type="ECO:0000259" key="13">
    <source>
        <dbReference type="Pfam" id="PF02875"/>
    </source>
</evidence>
<dbReference type="GO" id="GO:0005737">
    <property type="term" value="C:cytoplasm"/>
    <property type="evidence" value="ECO:0007669"/>
    <property type="project" value="UniProtKB-SubCell"/>
</dbReference>
<dbReference type="Pfam" id="PF02875">
    <property type="entry name" value="Mur_ligase_C"/>
    <property type="match status" value="1"/>
</dbReference>
<keyword evidence="5 10" id="KW-0067">ATP-binding</keyword>
<dbReference type="InterPro" id="IPR005863">
    <property type="entry name" value="UDP-N-AcMur_synth"/>
</dbReference>
<evidence type="ECO:0000256" key="2">
    <source>
        <dbReference type="ARBA" id="ARBA00022598"/>
    </source>
</evidence>
<dbReference type="RefSeq" id="WP_019621920.1">
    <property type="nucleotide sequence ID" value="NZ_AP014545.1"/>
</dbReference>
<dbReference type="Pfam" id="PF08245">
    <property type="entry name" value="Mur_ligase_M"/>
    <property type="match status" value="1"/>
</dbReference>
<feature type="domain" description="Mur ligase N-terminal catalytic" evidence="12">
    <location>
        <begin position="24"/>
        <end position="86"/>
    </location>
</feature>
<evidence type="ECO:0000256" key="10">
    <source>
        <dbReference type="HAMAP-Rule" id="MF_02019"/>
    </source>
</evidence>
<dbReference type="GO" id="GO:0047480">
    <property type="term" value="F:UDP-N-acetylmuramoyl-tripeptide-D-alanyl-D-alanine ligase activity"/>
    <property type="evidence" value="ECO:0007669"/>
    <property type="project" value="UniProtKB-UniRule"/>
</dbReference>
<dbReference type="GO" id="GO:0051301">
    <property type="term" value="P:cell division"/>
    <property type="evidence" value="ECO:0007669"/>
    <property type="project" value="UniProtKB-KW"/>
</dbReference>
<comment type="pathway">
    <text evidence="10 11">Cell wall biogenesis; peptidoglycan biosynthesis.</text>
</comment>
<dbReference type="Gene3D" id="3.90.190.20">
    <property type="entry name" value="Mur ligase, C-terminal domain"/>
    <property type="match status" value="1"/>
</dbReference>
<dbReference type="EMBL" id="AP014545">
    <property type="protein sequence ID" value="BBB25505.1"/>
    <property type="molecule type" value="Genomic_DNA"/>
</dbReference>
<dbReference type="InterPro" id="IPR035911">
    <property type="entry name" value="MurE/MurF_N"/>
</dbReference>
<dbReference type="InterPro" id="IPR004101">
    <property type="entry name" value="Mur_ligase_C"/>
</dbReference>
<keyword evidence="16" id="KW-1185">Reference proteome</keyword>
<dbReference type="InterPro" id="IPR013221">
    <property type="entry name" value="Mur_ligase_cen"/>
</dbReference>
<keyword evidence="7 10" id="KW-0573">Peptidoglycan synthesis</keyword>
<dbReference type="PANTHER" id="PTHR43024:SF1">
    <property type="entry name" value="UDP-N-ACETYLMURAMOYL-TRIPEPTIDE--D-ALANYL-D-ALANINE LIGASE"/>
    <property type="match status" value="1"/>
</dbReference>
<dbReference type="Gene3D" id="3.40.1190.10">
    <property type="entry name" value="Mur-like, catalytic domain"/>
    <property type="match status" value="1"/>
</dbReference>
<dbReference type="OrthoDB" id="9801978at2"/>
<dbReference type="Proteomes" id="UP000595663">
    <property type="component" value="Chromosome"/>
</dbReference>
<dbReference type="PANTHER" id="PTHR43024">
    <property type="entry name" value="UDP-N-ACETYLMURAMOYL-TRIPEPTIDE--D-ALANYL-D-ALANINE LIGASE"/>
    <property type="match status" value="1"/>
</dbReference>
<dbReference type="InterPro" id="IPR000713">
    <property type="entry name" value="Mur_ligase_N"/>
</dbReference>
<evidence type="ECO:0000256" key="4">
    <source>
        <dbReference type="ARBA" id="ARBA00022741"/>
    </source>
</evidence>
<dbReference type="AlphaFoldDB" id="A0A7R6PJB1"/>
<evidence type="ECO:0000256" key="7">
    <source>
        <dbReference type="ARBA" id="ARBA00022984"/>
    </source>
</evidence>
<proteinExistence type="inferred from homology"/>
<dbReference type="GO" id="GO:0005524">
    <property type="term" value="F:ATP binding"/>
    <property type="evidence" value="ECO:0007669"/>
    <property type="project" value="UniProtKB-UniRule"/>
</dbReference>
<keyword evidence="8 10" id="KW-0131">Cell cycle</keyword>
<keyword evidence="3 10" id="KW-0132">Cell division</keyword>
<evidence type="ECO:0000256" key="1">
    <source>
        <dbReference type="ARBA" id="ARBA00022490"/>
    </source>
</evidence>